<dbReference type="AlphaFoldDB" id="A0A7S0BX42"/>
<keyword evidence="1" id="KW-0479">Metal-binding</keyword>
<accession>A0A7S0BX42</accession>
<proteinExistence type="predicted"/>
<dbReference type="EMBL" id="HBEL01004486">
    <property type="protein sequence ID" value="CAD8406022.1"/>
    <property type="molecule type" value="Transcribed_RNA"/>
</dbReference>
<dbReference type="PROSITE" id="PS50966">
    <property type="entry name" value="ZF_SWIM"/>
    <property type="match status" value="1"/>
</dbReference>
<gene>
    <name evidence="3" type="ORF">PINE0816_LOCUS2138</name>
</gene>
<sequence>MNSHPIIPGLVKEAYVAGSRHSVPSPDLTRSDVDGTSADFEWEAIGSDVYKVVAKGSVVIIGWSGDGRPRFDSESFHATCSCPDGARQRVESINSGKVYVCKHAKAALDSVLDSAAANEIESQRKARTAEATVVKNYHVAYQETQRKEQDTKFPGERERIDYGLSKRSADEIMTLLKESVMTVDGLEALAKLFPKETMPAKTTTRCGRCKKEYDHNIPSDQICRIQHPCEKVETEWNGSKKSWDHCRNCDKTFNLNGFHSWGKRGRNDPFDEGEYCYEDQHVPEVGYDAENDPTIQMLDESDY</sequence>
<name>A0A7S0BX42_9STRA</name>
<dbReference type="GO" id="GO:0008270">
    <property type="term" value="F:zinc ion binding"/>
    <property type="evidence" value="ECO:0007669"/>
    <property type="project" value="UniProtKB-KW"/>
</dbReference>
<reference evidence="3" key="1">
    <citation type="submission" date="2021-01" db="EMBL/GenBank/DDBJ databases">
        <authorList>
            <person name="Corre E."/>
            <person name="Pelletier E."/>
            <person name="Niang G."/>
            <person name="Scheremetjew M."/>
            <person name="Finn R."/>
            <person name="Kale V."/>
            <person name="Holt S."/>
            <person name="Cochrane G."/>
            <person name="Meng A."/>
            <person name="Brown T."/>
            <person name="Cohen L."/>
        </authorList>
    </citation>
    <scope>NUCLEOTIDE SEQUENCE</scope>
    <source>
        <strain evidence="3">CCAP1064/1</strain>
    </source>
</reference>
<feature type="domain" description="SWIM-type" evidence="2">
    <location>
        <begin position="71"/>
        <end position="112"/>
    </location>
</feature>
<evidence type="ECO:0000259" key="2">
    <source>
        <dbReference type="PROSITE" id="PS50966"/>
    </source>
</evidence>
<keyword evidence="1" id="KW-0863">Zinc-finger</keyword>
<keyword evidence="1" id="KW-0862">Zinc</keyword>
<evidence type="ECO:0000256" key="1">
    <source>
        <dbReference type="PROSITE-ProRule" id="PRU00325"/>
    </source>
</evidence>
<evidence type="ECO:0000313" key="3">
    <source>
        <dbReference type="EMBL" id="CAD8406022.1"/>
    </source>
</evidence>
<protein>
    <recommendedName>
        <fullName evidence="2">SWIM-type domain-containing protein</fullName>
    </recommendedName>
</protein>
<dbReference type="InterPro" id="IPR007527">
    <property type="entry name" value="Znf_SWIM"/>
</dbReference>
<organism evidence="3">
    <name type="scientific">Proboscia inermis</name>
    <dbReference type="NCBI Taxonomy" id="420281"/>
    <lineage>
        <taxon>Eukaryota</taxon>
        <taxon>Sar</taxon>
        <taxon>Stramenopiles</taxon>
        <taxon>Ochrophyta</taxon>
        <taxon>Bacillariophyta</taxon>
        <taxon>Coscinodiscophyceae</taxon>
        <taxon>Rhizosoleniophycidae</taxon>
        <taxon>Rhizosoleniales</taxon>
        <taxon>Rhizosoleniaceae</taxon>
        <taxon>Proboscia</taxon>
    </lineage>
</organism>